<comment type="caution">
    <text evidence="2">The sequence shown here is derived from an EMBL/GenBank/DDBJ whole genome shotgun (WGS) entry which is preliminary data.</text>
</comment>
<feature type="compositionally biased region" description="Polar residues" evidence="1">
    <location>
        <begin position="7"/>
        <end position="18"/>
    </location>
</feature>
<feature type="compositionally biased region" description="Low complexity" evidence="1">
    <location>
        <begin position="23"/>
        <end position="36"/>
    </location>
</feature>
<feature type="compositionally biased region" description="Polar residues" evidence="1">
    <location>
        <begin position="113"/>
        <end position="134"/>
    </location>
</feature>
<evidence type="ECO:0000313" key="3">
    <source>
        <dbReference type="Proteomes" id="UP000476176"/>
    </source>
</evidence>
<accession>A0A6G0MMC9</accession>
<dbReference type="Proteomes" id="UP000476176">
    <property type="component" value="Unassembled WGS sequence"/>
</dbReference>
<name>A0A6G0MMC9_9STRA</name>
<feature type="region of interest" description="Disordered" evidence="1">
    <location>
        <begin position="231"/>
        <end position="255"/>
    </location>
</feature>
<dbReference type="EMBL" id="QXGC01003666">
    <property type="protein sequence ID" value="KAE9173974.1"/>
    <property type="molecule type" value="Genomic_DNA"/>
</dbReference>
<evidence type="ECO:0000256" key="1">
    <source>
        <dbReference type="SAM" id="MobiDB-lite"/>
    </source>
</evidence>
<feature type="region of interest" description="Disordered" evidence="1">
    <location>
        <begin position="1"/>
        <end position="166"/>
    </location>
</feature>
<proteinExistence type="predicted"/>
<sequence length="436" mass="47147">MSFEQLKVSTPAASTSFEQLKVSAPAASTTRTTRPPLQGAIINGDGEVLSIVGSPSSSPIITADSALWTSRMETQTSETSNTRASVDDSTGPPRKKARRNNGAGSSDFRLASEQGTATSTNANPTLPSAIKSAQVTKKTHRSKSKTTTTSKKVKAARAKSTTESADTKSMRWTVPLTKLALETRFKDRRILKKFANKTSDTKKSCNFKNKLNAIRKAYKAKRARMLATGNQVAGASSADEDGEEDTAGGRKYPELPSNFLLNEADSVDDSGHKQLTCDPRCVRPVYRRELGNKLAAFWPLLCDVFSSKPGLIGEAIIESGLNASDVDSDENADDLSSNSGSRSDDECSDSPSDARENAKAAAKLKKQKQLQQQQQVQSDAKRPVELLNDTLRDGFTTFGRIFERRQPSQPDANMSLLVEKLTSSIDASNAKQQEAT</sequence>
<feature type="compositionally biased region" description="Polar residues" evidence="1">
    <location>
        <begin position="67"/>
        <end position="88"/>
    </location>
</feature>
<evidence type="ECO:0000313" key="2">
    <source>
        <dbReference type="EMBL" id="KAE9173974.1"/>
    </source>
</evidence>
<protein>
    <submittedName>
        <fullName evidence="2">Uncharacterized protein</fullName>
    </submittedName>
</protein>
<feature type="region of interest" description="Disordered" evidence="1">
    <location>
        <begin position="324"/>
        <end position="385"/>
    </location>
</feature>
<reference evidence="2 3" key="1">
    <citation type="submission" date="2018-09" db="EMBL/GenBank/DDBJ databases">
        <title>Genomic investigation of the strawberry pathogen Phytophthora fragariae indicates pathogenicity is determined by transcriptional variation in three key races.</title>
        <authorList>
            <person name="Adams T.M."/>
            <person name="Armitage A.D."/>
            <person name="Sobczyk M.K."/>
            <person name="Bates H.J."/>
            <person name="Dunwell J.M."/>
            <person name="Nellist C.F."/>
            <person name="Harrison R.J."/>
        </authorList>
    </citation>
    <scope>NUCLEOTIDE SEQUENCE [LARGE SCALE GENOMIC DNA]</scope>
    <source>
        <strain evidence="2 3">BC-23</strain>
    </source>
</reference>
<gene>
    <name evidence="2" type="ORF">PF004_g26800</name>
</gene>
<dbReference type="AlphaFoldDB" id="A0A6G0MMC9"/>
<organism evidence="2 3">
    <name type="scientific">Phytophthora fragariae</name>
    <dbReference type="NCBI Taxonomy" id="53985"/>
    <lineage>
        <taxon>Eukaryota</taxon>
        <taxon>Sar</taxon>
        <taxon>Stramenopiles</taxon>
        <taxon>Oomycota</taxon>
        <taxon>Peronosporomycetes</taxon>
        <taxon>Peronosporales</taxon>
        <taxon>Peronosporaceae</taxon>
        <taxon>Phytophthora</taxon>
    </lineage>
</organism>